<evidence type="ECO:0000313" key="3">
    <source>
        <dbReference type="Proteomes" id="UP000480303"/>
    </source>
</evidence>
<reference evidence="2 3" key="1">
    <citation type="submission" date="2020-02" db="EMBL/GenBank/DDBJ databases">
        <title>Draft genome sequence of Lactococcus sp. Hs30E4-3.</title>
        <authorList>
            <person name="Noda S."/>
            <person name="Yuki M."/>
            <person name="Ohkuma M."/>
        </authorList>
    </citation>
    <scope>NUCLEOTIDE SEQUENCE [LARGE SCALE GENOMIC DNA]</scope>
    <source>
        <strain evidence="2 3">Hs30E4-3</strain>
    </source>
</reference>
<keyword evidence="3" id="KW-1185">Reference proteome</keyword>
<protein>
    <recommendedName>
        <fullName evidence="1">Chorismate mutase domain-containing protein</fullName>
    </recommendedName>
</protein>
<evidence type="ECO:0000313" key="2">
    <source>
        <dbReference type="EMBL" id="GFH42197.1"/>
    </source>
</evidence>
<feature type="domain" description="Chorismate mutase" evidence="1">
    <location>
        <begin position="11"/>
        <end position="54"/>
    </location>
</feature>
<dbReference type="EMBL" id="BLLI01000015">
    <property type="protein sequence ID" value="GFH42197.1"/>
    <property type="molecule type" value="Genomic_DNA"/>
</dbReference>
<gene>
    <name evidence="2" type="ORF">Hs30E_07480</name>
</gene>
<name>A0A6A0BEE0_9LACT</name>
<organism evidence="2 3">
    <name type="scientific">Pseudolactococcus hodotermopsidis</name>
    <dbReference type="NCBI Taxonomy" id="2709157"/>
    <lineage>
        <taxon>Bacteria</taxon>
        <taxon>Bacillati</taxon>
        <taxon>Bacillota</taxon>
        <taxon>Bacilli</taxon>
        <taxon>Lactobacillales</taxon>
        <taxon>Streptococcaceae</taxon>
        <taxon>Pseudolactococcus</taxon>
    </lineage>
</organism>
<evidence type="ECO:0000259" key="1">
    <source>
        <dbReference type="Pfam" id="PF01817"/>
    </source>
</evidence>
<dbReference type="SUPFAM" id="SSF48600">
    <property type="entry name" value="Chorismate mutase II"/>
    <property type="match status" value="1"/>
</dbReference>
<dbReference type="AlphaFoldDB" id="A0A6A0BEE0"/>
<comment type="caution">
    <text evidence="2">The sequence shown here is derived from an EMBL/GenBank/DDBJ whole genome shotgun (WGS) entry which is preliminary data.</text>
</comment>
<dbReference type="GO" id="GO:0046417">
    <property type="term" value="P:chorismate metabolic process"/>
    <property type="evidence" value="ECO:0007669"/>
    <property type="project" value="InterPro"/>
</dbReference>
<accession>A0A6A0BEE0</accession>
<dbReference type="Gene3D" id="1.20.59.10">
    <property type="entry name" value="Chorismate mutase"/>
    <property type="match status" value="1"/>
</dbReference>
<dbReference type="Pfam" id="PF01817">
    <property type="entry name" value="CM_2"/>
    <property type="match status" value="1"/>
</dbReference>
<dbReference type="InterPro" id="IPR036979">
    <property type="entry name" value="CM_dom_sf"/>
</dbReference>
<proteinExistence type="predicted"/>
<sequence>MAENLAEIRAEVAAPKRVEAVIAKVTVLAREKGADEALIKKMYRNMIADFVVLEKQMLVMRV</sequence>
<dbReference type="RefSeq" id="WP_172208099.1">
    <property type="nucleotide sequence ID" value="NZ_BLLI01000015.1"/>
</dbReference>
<dbReference type="InterPro" id="IPR036263">
    <property type="entry name" value="Chorismate_II_sf"/>
</dbReference>
<dbReference type="Proteomes" id="UP000480303">
    <property type="component" value="Unassembled WGS sequence"/>
</dbReference>
<dbReference type="InterPro" id="IPR002701">
    <property type="entry name" value="CM_II_prokaryot"/>
</dbReference>